<dbReference type="InterPro" id="IPR027417">
    <property type="entry name" value="P-loop_NTPase"/>
</dbReference>
<dbReference type="AlphaFoldDB" id="A0A413UA60"/>
<evidence type="ECO:0000259" key="1">
    <source>
        <dbReference type="Pfam" id="PF13401"/>
    </source>
</evidence>
<keyword evidence="2" id="KW-0067">ATP-binding</keyword>
<dbReference type="Gene3D" id="3.40.50.300">
    <property type="entry name" value="P-loop containing nucleotide triphosphate hydrolases"/>
    <property type="match status" value="1"/>
</dbReference>
<comment type="caution">
    <text evidence="2">The sequence shown here is derived from an EMBL/GenBank/DDBJ whole genome shotgun (WGS) entry which is preliminary data.</text>
</comment>
<organism evidence="2 3">
    <name type="scientific">Holdemanella biformis</name>
    <dbReference type="NCBI Taxonomy" id="1735"/>
    <lineage>
        <taxon>Bacteria</taxon>
        <taxon>Bacillati</taxon>
        <taxon>Bacillota</taxon>
        <taxon>Erysipelotrichia</taxon>
        <taxon>Erysipelotrichales</taxon>
        <taxon>Erysipelotrichaceae</taxon>
        <taxon>Holdemanella</taxon>
    </lineage>
</organism>
<feature type="domain" description="ORC1/DEAH AAA+ ATPase" evidence="1">
    <location>
        <begin position="154"/>
        <end position="300"/>
    </location>
</feature>
<dbReference type="RefSeq" id="WP_118012147.1">
    <property type="nucleotide sequence ID" value="NZ_QSGD01000059.1"/>
</dbReference>
<reference evidence="2 3" key="1">
    <citation type="submission" date="2018-08" db="EMBL/GenBank/DDBJ databases">
        <title>A genome reference for cultivated species of the human gut microbiota.</title>
        <authorList>
            <person name="Zou Y."/>
            <person name="Xue W."/>
            <person name="Luo G."/>
        </authorList>
    </citation>
    <scope>NUCLEOTIDE SEQUENCE [LARGE SCALE GENOMIC DNA]</scope>
    <source>
        <strain evidence="2 3">AM42-13AC</strain>
    </source>
</reference>
<dbReference type="SUPFAM" id="SSF52540">
    <property type="entry name" value="P-loop containing nucleoside triphosphate hydrolases"/>
    <property type="match status" value="1"/>
</dbReference>
<keyword evidence="2" id="KW-0547">Nucleotide-binding</keyword>
<dbReference type="GO" id="GO:0005524">
    <property type="term" value="F:ATP binding"/>
    <property type="evidence" value="ECO:0007669"/>
    <property type="project" value="UniProtKB-KW"/>
</dbReference>
<evidence type="ECO:0000313" key="2">
    <source>
        <dbReference type="EMBL" id="RHB01285.1"/>
    </source>
</evidence>
<dbReference type="Pfam" id="PF13401">
    <property type="entry name" value="AAA_22"/>
    <property type="match status" value="1"/>
</dbReference>
<proteinExistence type="predicted"/>
<dbReference type="InterPro" id="IPR049945">
    <property type="entry name" value="AAA_22"/>
</dbReference>
<sequence length="528" mass="60572">MRELNWVYYYSNVEKDQNQYTHEECTRVGPVDAKYVKSSNRDFNNNPFIEALPRPRDGNVLLNAYTVPIPSLDADDLSKMSVNEQKATVVSLKNLRLPLSFQKQLEFINYDVIVSSYMLRKSYVWDTNAIGESTDKKLIKMKGKIEDSAPSGFALLGYSGCGKSSSLKQLFDNIPQVIMHHPDPGTSIPQITYLVVSCMPNSNFSTLYRQIGEAIDNALGNPEPIYEVMINKKCKSLADKQLKVCQLIEMFSIGTIVMDEIQLIDFNTNRENSYEGLLGIVNKTKVALSVVGTDEAYKKLFTMLRNARRAGDFIDASAYTTDKDYFNMLVNMLLTWQWLDTPIQWSKELSDTLYECSGGIINMLIWLYKWIMLEYIDSKSKGKIETIDKKFIVRVNNKHFKQLKGAIDIVNQARTEELEDERILTIAEEEKNKYQMPESNISNMVYESKMMTKVIDLVREIYVEFDSDSIGRATRMVLEEDVNHRLKPHEVAKQVIAILNEEPVKPKRKATRKTPASKNICDYITDDN</sequence>
<protein>
    <submittedName>
        <fullName evidence="2">ATP-binding protein</fullName>
    </submittedName>
</protein>
<gene>
    <name evidence="2" type="ORF">DW907_10800</name>
</gene>
<dbReference type="EMBL" id="QSGD01000059">
    <property type="protein sequence ID" value="RHB01285.1"/>
    <property type="molecule type" value="Genomic_DNA"/>
</dbReference>
<dbReference type="Proteomes" id="UP000285288">
    <property type="component" value="Unassembled WGS sequence"/>
</dbReference>
<evidence type="ECO:0000313" key="3">
    <source>
        <dbReference type="Proteomes" id="UP000285288"/>
    </source>
</evidence>
<dbReference type="GO" id="GO:0016887">
    <property type="term" value="F:ATP hydrolysis activity"/>
    <property type="evidence" value="ECO:0007669"/>
    <property type="project" value="InterPro"/>
</dbReference>
<name>A0A413UA60_9FIRM</name>
<accession>A0A413UA60</accession>